<dbReference type="RefSeq" id="WP_013565015.1">
    <property type="nucleotide sequence ID" value="NC_014962.1"/>
</dbReference>
<dbReference type="OrthoDB" id="9789361at2"/>
<dbReference type="NCBIfam" id="TIGR02580">
    <property type="entry name" value="cas_RAMP_Cmr4"/>
    <property type="match status" value="1"/>
</dbReference>
<dbReference type="InterPro" id="IPR005537">
    <property type="entry name" value="RAMP_III_fam"/>
</dbReference>
<keyword evidence="4" id="KW-1185">Reference proteome</keyword>
<dbReference type="InterPro" id="IPR013410">
    <property type="entry name" value="CRISPR-assoc_RAMP_Cmr4"/>
</dbReference>
<organism evidence="3 4">
    <name type="scientific">Isosphaera pallida (strain ATCC 43644 / DSM 9630 / IS1B)</name>
    <dbReference type="NCBI Taxonomy" id="575540"/>
    <lineage>
        <taxon>Bacteria</taxon>
        <taxon>Pseudomonadati</taxon>
        <taxon>Planctomycetota</taxon>
        <taxon>Planctomycetia</taxon>
        <taxon>Isosphaerales</taxon>
        <taxon>Isosphaeraceae</taxon>
        <taxon>Isosphaera</taxon>
    </lineage>
</organism>
<dbReference type="STRING" id="575540.Isop_2148"/>
<evidence type="ECO:0000259" key="2">
    <source>
        <dbReference type="Pfam" id="PF03787"/>
    </source>
</evidence>
<evidence type="ECO:0000313" key="4">
    <source>
        <dbReference type="Proteomes" id="UP000008631"/>
    </source>
</evidence>
<feature type="domain" description="CRISPR type III-associated protein" evidence="2">
    <location>
        <begin position="19"/>
        <end position="313"/>
    </location>
</feature>
<evidence type="ECO:0000256" key="1">
    <source>
        <dbReference type="ARBA" id="ARBA00023118"/>
    </source>
</evidence>
<dbReference type="EMBL" id="CP002353">
    <property type="protein sequence ID" value="ADV62727.1"/>
    <property type="molecule type" value="Genomic_DNA"/>
</dbReference>
<protein>
    <submittedName>
        <fullName evidence="3">CRISPR-associated RAMP protein, Cmr4 family</fullName>
    </submittedName>
</protein>
<accession>E8R4C6</accession>
<dbReference type="PANTHER" id="PTHR36700:SF1">
    <property type="entry name" value="CRISPR SYSTEM CMR SUBUNIT CMR4"/>
    <property type="match status" value="1"/>
</dbReference>
<evidence type="ECO:0000313" key="3">
    <source>
        <dbReference type="EMBL" id="ADV62727.1"/>
    </source>
</evidence>
<reference key="1">
    <citation type="submission" date="2010-11" db="EMBL/GenBank/DDBJ databases">
        <title>The complete sequence of chromosome of Isophaera pallida ATCC 43644.</title>
        <authorList>
            <consortium name="US DOE Joint Genome Institute (JGI-PGF)"/>
            <person name="Lucas S."/>
            <person name="Copeland A."/>
            <person name="Lapidus A."/>
            <person name="Bruce D."/>
            <person name="Goodwin L."/>
            <person name="Pitluck S."/>
            <person name="Kyrpides N."/>
            <person name="Mavromatis K."/>
            <person name="Pagani I."/>
            <person name="Ivanova N."/>
            <person name="Saunders E."/>
            <person name="Brettin T."/>
            <person name="Detter J.C."/>
            <person name="Han C."/>
            <person name="Tapia R."/>
            <person name="Land M."/>
            <person name="Hauser L."/>
            <person name="Markowitz V."/>
            <person name="Cheng J.-F."/>
            <person name="Hugenholtz P."/>
            <person name="Woyke T."/>
            <person name="Wu D."/>
            <person name="Eisen J.A."/>
        </authorList>
    </citation>
    <scope>NUCLEOTIDE SEQUENCE</scope>
    <source>
        <strain>ATCC 43644</strain>
    </source>
</reference>
<dbReference type="eggNOG" id="COG1336">
    <property type="taxonomic scope" value="Bacteria"/>
</dbReference>
<dbReference type="PANTHER" id="PTHR36700">
    <property type="entry name" value="CRISPR SYSTEM CMR SUBUNIT CMR4"/>
    <property type="match status" value="1"/>
</dbReference>
<dbReference type="InParanoid" id="E8R4C6"/>
<dbReference type="HOGENOM" id="CLU_047795_0_0_0"/>
<dbReference type="KEGG" id="ipa:Isop_2148"/>
<dbReference type="GO" id="GO:0051607">
    <property type="term" value="P:defense response to virus"/>
    <property type="evidence" value="ECO:0007669"/>
    <property type="project" value="UniProtKB-KW"/>
</dbReference>
<proteinExistence type="predicted"/>
<dbReference type="Proteomes" id="UP000008631">
    <property type="component" value="Chromosome"/>
</dbReference>
<gene>
    <name evidence="3" type="ordered locus">Isop_2148</name>
</gene>
<name>E8R4C6_ISOPI</name>
<dbReference type="Pfam" id="PF03787">
    <property type="entry name" value="RAMPs"/>
    <property type="match status" value="1"/>
</dbReference>
<keyword evidence="1" id="KW-0051">Antiviral defense</keyword>
<reference evidence="3 4" key="2">
    <citation type="journal article" date="2011" name="Stand. Genomic Sci.">
        <title>Complete genome sequence of Isosphaera pallida type strain (IS1B).</title>
        <authorList>
            <consortium name="US DOE Joint Genome Institute (JGI-PGF)"/>
            <person name="Goker M."/>
            <person name="Cleland D."/>
            <person name="Saunders E."/>
            <person name="Lapidus A."/>
            <person name="Nolan M."/>
            <person name="Lucas S."/>
            <person name="Hammon N."/>
            <person name="Deshpande S."/>
            <person name="Cheng J.F."/>
            <person name="Tapia R."/>
            <person name="Han C."/>
            <person name="Goodwin L."/>
            <person name="Pitluck S."/>
            <person name="Liolios K."/>
            <person name="Pagani I."/>
            <person name="Ivanova N."/>
            <person name="Mavromatis K."/>
            <person name="Pati A."/>
            <person name="Chen A."/>
            <person name="Palaniappan K."/>
            <person name="Land M."/>
            <person name="Hauser L."/>
            <person name="Chang Y.J."/>
            <person name="Jeffries C.D."/>
            <person name="Detter J.C."/>
            <person name="Beck B."/>
            <person name="Woyke T."/>
            <person name="Bristow J."/>
            <person name="Eisen J.A."/>
            <person name="Markowitz V."/>
            <person name="Hugenholtz P."/>
            <person name="Kyrpides N.C."/>
            <person name="Klenk H.P."/>
        </authorList>
    </citation>
    <scope>NUCLEOTIDE SEQUENCE [LARGE SCALE GENOMIC DNA]</scope>
    <source>
        <strain evidence="4">ATCC 43644 / DSM 9630 / IS1B</strain>
    </source>
</reference>
<sequence length="321" mass="34747">MSEKTSPRSSKAAALLILHAHSGIHAGTGQELGTVDLPIQRERVTNFPVIRGSSLKGALRQALFDRGMDSNTITTIFGPESNNASDHAGAIVVGDARLVLFPMRSLRGTFAWTTCPLALNRLQRDLKDAGLPGEIPSPPKFTNDQILVANGENELAFETNRAGTSTPGTAQPKPEMVVLEEYGFKVAIQPKYMLEELPSKLAKGLGDVIALDELKKRLAVLKDDLFTNFVSFCTEVVTRVHLDDMTKTVKKGQLWTEELLPAETVLAAVVMCSGSRRLENNPSGVELLRQLKQTLGSVLQIGGKETVGYGLCRVAWVGLDG</sequence>
<dbReference type="AlphaFoldDB" id="E8R4C6"/>